<dbReference type="SUPFAM" id="SSF51695">
    <property type="entry name" value="PLC-like phosphodiesterases"/>
    <property type="match status" value="1"/>
</dbReference>
<dbReference type="STRING" id="1409788.NC99_37410"/>
<keyword evidence="3" id="KW-0413">Isomerase</keyword>
<organism evidence="3 4">
    <name type="scientific">Sunxiuqinia dokdonensis</name>
    <dbReference type="NCBI Taxonomy" id="1409788"/>
    <lineage>
        <taxon>Bacteria</taxon>
        <taxon>Pseudomonadati</taxon>
        <taxon>Bacteroidota</taxon>
        <taxon>Bacteroidia</taxon>
        <taxon>Marinilabiliales</taxon>
        <taxon>Prolixibacteraceae</taxon>
        <taxon>Sunxiuqinia</taxon>
    </lineage>
</organism>
<dbReference type="InterPro" id="IPR017946">
    <property type="entry name" value="PLC-like_Pdiesterase_TIM-brl"/>
</dbReference>
<evidence type="ECO:0000256" key="1">
    <source>
        <dbReference type="SAM" id="SignalP"/>
    </source>
</evidence>
<protein>
    <submittedName>
        <fullName evidence="3">Triose-phosphate isomerase</fullName>
        <ecNumber evidence="3">5.3.1.1</ecNumber>
    </submittedName>
</protein>
<feature type="signal peptide" evidence="1">
    <location>
        <begin position="1"/>
        <end position="22"/>
    </location>
</feature>
<dbReference type="InterPro" id="IPR030395">
    <property type="entry name" value="GP_PDE_dom"/>
</dbReference>
<dbReference type="PANTHER" id="PTHR46211:SF1">
    <property type="entry name" value="GLYCEROPHOSPHODIESTER PHOSPHODIESTERASE, CYTOPLASMIC"/>
    <property type="match status" value="1"/>
</dbReference>
<proteinExistence type="predicted"/>
<dbReference type="Pfam" id="PF03009">
    <property type="entry name" value="GDPD"/>
    <property type="match status" value="1"/>
</dbReference>
<dbReference type="AlphaFoldDB" id="A0A0L8V5G6"/>
<dbReference type="GO" id="GO:0006629">
    <property type="term" value="P:lipid metabolic process"/>
    <property type="evidence" value="ECO:0007669"/>
    <property type="project" value="InterPro"/>
</dbReference>
<dbReference type="GO" id="GO:0004807">
    <property type="term" value="F:triose-phosphate isomerase activity"/>
    <property type="evidence" value="ECO:0007669"/>
    <property type="project" value="UniProtKB-EC"/>
</dbReference>
<dbReference type="CDD" id="cd08582">
    <property type="entry name" value="GDPD_like_2"/>
    <property type="match status" value="1"/>
</dbReference>
<sequence length="261" mass="28944">MIDMKNVTFSFLLLLLGSPAFSQVQIIAHRGASYLAPENTVAAAKLGWELNADAVEIDIYLSNDGQVMVNHDHTTKRTGTDSLVIAETHSDELRKLDVGRWKDEKYAGEKMPFVSEVLEIVPKGKKLVIEIKCGPEVLPALKKAVKASGKKKQVVFIAFGWETILETKKQFPKNDCYWLSSKAEGLAGRMNEAAQLGLEGVNLHYKLVNQEVMGHAARLGLDVLSWTVDDPDEAKRLVDLGVSAITTNRPAWLREQLYAVE</sequence>
<name>A0A0L8V5G6_9BACT</name>
<evidence type="ECO:0000313" key="4">
    <source>
        <dbReference type="Proteomes" id="UP000036958"/>
    </source>
</evidence>
<evidence type="ECO:0000259" key="2">
    <source>
        <dbReference type="PROSITE" id="PS51704"/>
    </source>
</evidence>
<dbReference type="PROSITE" id="PS51704">
    <property type="entry name" value="GP_PDE"/>
    <property type="match status" value="1"/>
</dbReference>
<dbReference type="Proteomes" id="UP000036958">
    <property type="component" value="Unassembled WGS sequence"/>
</dbReference>
<evidence type="ECO:0000313" key="3">
    <source>
        <dbReference type="EMBL" id="KOH43462.1"/>
    </source>
</evidence>
<dbReference type="EMBL" id="LGIA01000187">
    <property type="protein sequence ID" value="KOH43462.1"/>
    <property type="molecule type" value="Genomic_DNA"/>
</dbReference>
<dbReference type="PATRIC" id="fig|1409788.3.peg.3827"/>
<comment type="caution">
    <text evidence="3">The sequence shown here is derived from an EMBL/GenBank/DDBJ whole genome shotgun (WGS) entry which is preliminary data.</text>
</comment>
<reference evidence="4" key="1">
    <citation type="submission" date="2015-07" db="EMBL/GenBank/DDBJ databases">
        <title>Genome sequencing of Sunxiuqinia dokdonensis strain SK.</title>
        <authorList>
            <person name="Ahn S."/>
            <person name="Kim B.-C."/>
        </authorList>
    </citation>
    <scope>NUCLEOTIDE SEQUENCE [LARGE SCALE GENOMIC DNA]</scope>
    <source>
        <strain evidence="4">SK</strain>
    </source>
</reference>
<dbReference type="GO" id="GO:0008081">
    <property type="term" value="F:phosphoric diester hydrolase activity"/>
    <property type="evidence" value="ECO:0007669"/>
    <property type="project" value="InterPro"/>
</dbReference>
<keyword evidence="1" id="KW-0732">Signal</keyword>
<dbReference type="PANTHER" id="PTHR46211">
    <property type="entry name" value="GLYCEROPHOSPHORYL DIESTER PHOSPHODIESTERASE"/>
    <property type="match status" value="1"/>
</dbReference>
<feature type="domain" description="GP-PDE" evidence="2">
    <location>
        <begin position="24"/>
        <end position="257"/>
    </location>
</feature>
<dbReference type="EC" id="5.3.1.1" evidence="3"/>
<gene>
    <name evidence="3" type="ORF">NC99_37410</name>
</gene>
<keyword evidence="4" id="KW-1185">Reference proteome</keyword>
<accession>A0A0L8V5G6</accession>
<dbReference type="OrthoDB" id="9776255at2"/>
<feature type="chain" id="PRO_5005591584" evidence="1">
    <location>
        <begin position="23"/>
        <end position="261"/>
    </location>
</feature>
<dbReference type="Gene3D" id="3.20.20.190">
    <property type="entry name" value="Phosphatidylinositol (PI) phosphodiesterase"/>
    <property type="match status" value="1"/>
</dbReference>